<reference evidence="1" key="1">
    <citation type="journal article" date="2019" name="Sci. Rep.">
        <title>Draft genome of Tanacetum cinerariifolium, the natural source of mosquito coil.</title>
        <authorList>
            <person name="Yamashiro T."/>
            <person name="Shiraishi A."/>
            <person name="Satake H."/>
            <person name="Nakayama K."/>
        </authorList>
    </citation>
    <scope>NUCLEOTIDE SEQUENCE</scope>
</reference>
<protein>
    <submittedName>
        <fullName evidence="1">Uncharacterized protein</fullName>
    </submittedName>
</protein>
<comment type="caution">
    <text evidence="1">The sequence shown here is derived from an EMBL/GenBank/DDBJ whole genome shotgun (WGS) entry which is preliminary data.</text>
</comment>
<evidence type="ECO:0000313" key="1">
    <source>
        <dbReference type="EMBL" id="GEU82470.1"/>
    </source>
</evidence>
<proteinExistence type="predicted"/>
<gene>
    <name evidence="1" type="ORF">Tci_054448</name>
</gene>
<accession>A0A6L2N8M4</accession>
<name>A0A6L2N8M4_TANCI</name>
<organism evidence="1">
    <name type="scientific">Tanacetum cinerariifolium</name>
    <name type="common">Dalmatian daisy</name>
    <name type="synonym">Chrysanthemum cinerariifolium</name>
    <dbReference type="NCBI Taxonomy" id="118510"/>
    <lineage>
        <taxon>Eukaryota</taxon>
        <taxon>Viridiplantae</taxon>
        <taxon>Streptophyta</taxon>
        <taxon>Embryophyta</taxon>
        <taxon>Tracheophyta</taxon>
        <taxon>Spermatophyta</taxon>
        <taxon>Magnoliopsida</taxon>
        <taxon>eudicotyledons</taxon>
        <taxon>Gunneridae</taxon>
        <taxon>Pentapetalae</taxon>
        <taxon>asterids</taxon>
        <taxon>campanulids</taxon>
        <taxon>Asterales</taxon>
        <taxon>Asteraceae</taxon>
        <taxon>Asteroideae</taxon>
        <taxon>Anthemideae</taxon>
        <taxon>Anthemidinae</taxon>
        <taxon>Tanacetum</taxon>
    </lineage>
</organism>
<sequence length="107" mass="11869">MVDSTMIANKLALFLRKRFAIWTLHTFDAGKGPWWVKPLQFDEAYNPQTGSSEVHSMPFSKAQSLSAAFIADSLKPTTTGLTSYSGTKYKEMDDLTSAKLIFEIGKG</sequence>
<dbReference type="EMBL" id="BKCJ010008486">
    <property type="protein sequence ID" value="GEU82470.1"/>
    <property type="molecule type" value="Genomic_DNA"/>
</dbReference>
<dbReference type="AlphaFoldDB" id="A0A6L2N8M4"/>